<dbReference type="Proteomes" id="UP000451233">
    <property type="component" value="Unassembled WGS sequence"/>
</dbReference>
<name>A0A7K1XT12_9SPHI</name>
<dbReference type="EMBL" id="WVHS01000001">
    <property type="protein sequence ID" value="MXV14143.1"/>
    <property type="molecule type" value="Genomic_DNA"/>
</dbReference>
<evidence type="ECO:0000313" key="3">
    <source>
        <dbReference type="Proteomes" id="UP000451233"/>
    </source>
</evidence>
<evidence type="ECO:0000313" key="2">
    <source>
        <dbReference type="EMBL" id="MXV14143.1"/>
    </source>
</evidence>
<gene>
    <name evidence="2" type="ORF">GS398_02430</name>
</gene>
<protein>
    <submittedName>
        <fullName evidence="2">DUF2752 domain-containing protein</fullName>
    </submittedName>
</protein>
<proteinExistence type="predicted"/>
<keyword evidence="1" id="KW-1133">Transmembrane helix</keyword>
<evidence type="ECO:0000256" key="1">
    <source>
        <dbReference type="SAM" id="Phobius"/>
    </source>
</evidence>
<keyword evidence="3" id="KW-1185">Reference proteome</keyword>
<dbReference type="InterPro" id="IPR021215">
    <property type="entry name" value="DUF2752"/>
</dbReference>
<dbReference type="RefSeq" id="WP_160905142.1">
    <property type="nucleotide sequence ID" value="NZ_WVHS01000001.1"/>
</dbReference>
<sequence length="95" mass="10498">MLKRFPFELVCWLGGLLFLAVANPGETHFTVCPLALAGLNWCPGCGLGRSVSALLHGDLRASFGYHWLGLPATVILTHRILILFKNYLNSLRIYA</sequence>
<organism evidence="2 3">
    <name type="scientific">Hufsiella ginkgonis</name>
    <dbReference type="NCBI Taxonomy" id="2695274"/>
    <lineage>
        <taxon>Bacteria</taxon>
        <taxon>Pseudomonadati</taxon>
        <taxon>Bacteroidota</taxon>
        <taxon>Sphingobacteriia</taxon>
        <taxon>Sphingobacteriales</taxon>
        <taxon>Sphingobacteriaceae</taxon>
        <taxon>Hufsiella</taxon>
    </lineage>
</organism>
<accession>A0A7K1XT12</accession>
<comment type="caution">
    <text evidence="2">The sequence shown here is derived from an EMBL/GenBank/DDBJ whole genome shotgun (WGS) entry which is preliminary data.</text>
</comment>
<dbReference type="Pfam" id="PF10825">
    <property type="entry name" value="DUF2752"/>
    <property type="match status" value="1"/>
</dbReference>
<feature type="transmembrane region" description="Helical" evidence="1">
    <location>
        <begin position="64"/>
        <end position="84"/>
    </location>
</feature>
<dbReference type="AlphaFoldDB" id="A0A7K1XT12"/>
<reference evidence="2 3" key="1">
    <citation type="submission" date="2019-11" db="EMBL/GenBank/DDBJ databases">
        <title>Pedobacter sp. HMF7056 Genome sequencing and assembly.</title>
        <authorList>
            <person name="Kang H."/>
            <person name="Kim H."/>
            <person name="Joh K."/>
        </authorList>
    </citation>
    <scope>NUCLEOTIDE SEQUENCE [LARGE SCALE GENOMIC DNA]</scope>
    <source>
        <strain evidence="2 3">HMF7056</strain>
    </source>
</reference>
<keyword evidence="1" id="KW-0472">Membrane</keyword>
<keyword evidence="1" id="KW-0812">Transmembrane</keyword>